<dbReference type="Pfam" id="PF13181">
    <property type="entry name" value="TPR_8"/>
    <property type="match status" value="1"/>
</dbReference>
<feature type="repeat" description="TPR" evidence="1">
    <location>
        <begin position="68"/>
        <end position="101"/>
    </location>
</feature>
<dbReference type="AlphaFoldDB" id="A0A545T854"/>
<dbReference type="Proteomes" id="UP000319732">
    <property type="component" value="Unassembled WGS sequence"/>
</dbReference>
<feature type="compositionally biased region" description="Basic and acidic residues" evidence="2">
    <location>
        <begin position="8"/>
        <end position="25"/>
    </location>
</feature>
<dbReference type="SUPFAM" id="SSF48452">
    <property type="entry name" value="TPR-like"/>
    <property type="match status" value="1"/>
</dbReference>
<feature type="region of interest" description="Disordered" evidence="2">
    <location>
        <begin position="1"/>
        <end position="28"/>
    </location>
</feature>
<dbReference type="PROSITE" id="PS50005">
    <property type="entry name" value="TPR"/>
    <property type="match status" value="1"/>
</dbReference>
<keyword evidence="1" id="KW-0802">TPR repeat</keyword>
<dbReference type="InterPro" id="IPR019734">
    <property type="entry name" value="TPR_rpt"/>
</dbReference>
<evidence type="ECO:0000313" key="4">
    <source>
        <dbReference type="Proteomes" id="UP000319732"/>
    </source>
</evidence>
<name>A0A545T854_9GAMM</name>
<keyword evidence="4" id="KW-1185">Reference proteome</keyword>
<dbReference type="EMBL" id="VHSG01000018">
    <property type="protein sequence ID" value="TQV73393.1"/>
    <property type="molecule type" value="Genomic_DNA"/>
</dbReference>
<dbReference type="Gene3D" id="1.25.40.10">
    <property type="entry name" value="Tetratricopeptide repeat domain"/>
    <property type="match status" value="1"/>
</dbReference>
<gene>
    <name evidence="3" type="ORF">FKG94_16955</name>
</gene>
<evidence type="ECO:0000256" key="2">
    <source>
        <dbReference type="SAM" id="MobiDB-lite"/>
    </source>
</evidence>
<sequence>MLSLCSADRPDRIAPETESINKEPQMEASTQLTPDELMHLALHATQHDNPEKALSHLKHLLQVEPDNGKAIYLMGALHAEIGMHEQAAEEMTRAVSLAPELTTARFQLGLLHITAGRIEAAREVWSGLDALGDEDPLYLFKTGLLHLVNDEFSDSVRLLQAGIDHNQLNEDLNNDMRRVMEDARKAAGATAPAATTAPAAVGETATASGAGQRMLLSVYERDAEDDG</sequence>
<organism evidence="3 4">
    <name type="scientific">Exilibacterium tricleocarpae</name>
    <dbReference type="NCBI Taxonomy" id="2591008"/>
    <lineage>
        <taxon>Bacteria</taxon>
        <taxon>Pseudomonadati</taxon>
        <taxon>Pseudomonadota</taxon>
        <taxon>Gammaproteobacteria</taxon>
        <taxon>Cellvibrionales</taxon>
        <taxon>Cellvibrionaceae</taxon>
        <taxon>Exilibacterium</taxon>
    </lineage>
</organism>
<dbReference type="SMART" id="SM00028">
    <property type="entry name" value="TPR"/>
    <property type="match status" value="3"/>
</dbReference>
<evidence type="ECO:0000256" key="1">
    <source>
        <dbReference type="PROSITE-ProRule" id="PRU00339"/>
    </source>
</evidence>
<accession>A0A545T854</accession>
<comment type="caution">
    <text evidence="3">The sequence shown here is derived from an EMBL/GenBank/DDBJ whole genome shotgun (WGS) entry which is preliminary data.</text>
</comment>
<dbReference type="InterPro" id="IPR011990">
    <property type="entry name" value="TPR-like_helical_dom_sf"/>
</dbReference>
<dbReference type="OrthoDB" id="8776071at2"/>
<reference evidence="3 4" key="1">
    <citation type="submission" date="2019-06" db="EMBL/GenBank/DDBJ databases">
        <title>Whole genome sequence for Cellvibrionaceae sp. R142.</title>
        <authorList>
            <person name="Wang G."/>
        </authorList>
    </citation>
    <scope>NUCLEOTIDE SEQUENCE [LARGE SCALE GENOMIC DNA]</scope>
    <source>
        <strain evidence="3 4">R142</strain>
    </source>
</reference>
<protein>
    <submittedName>
        <fullName evidence="3">Uncharacterized protein</fullName>
    </submittedName>
</protein>
<proteinExistence type="predicted"/>
<evidence type="ECO:0000313" key="3">
    <source>
        <dbReference type="EMBL" id="TQV73393.1"/>
    </source>
</evidence>